<evidence type="ECO:0000313" key="2">
    <source>
        <dbReference type="Proteomes" id="UP000018420"/>
    </source>
</evidence>
<proteinExistence type="predicted"/>
<protein>
    <submittedName>
        <fullName evidence="1">Uncharacterized protein</fullName>
    </submittedName>
</protein>
<sequence>MKQKSDPYEKGSILRHVQYIQKGLQQRNQGELNLVTIFDRI</sequence>
<gene>
    <name evidence="1" type="ORF">L292_2392</name>
</gene>
<dbReference type="Proteomes" id="UP000018420">
    <property type="component" value="Unassembled WGS sequence"/>
</dbReference>
<reference evidence="1 2" key="1">
    <citation type="submission" date="2013-05" db="EMBL/GenBank/DDBJ databases">
        <title>Genome assembly of Acinetobacter junii MTCC 11364.</title>
        <authorList>
            <person name="Khatri I."/>
            <person name="Singh N.K."/>
            <person name="Subramanian S."/>
            <person name="Mayilraj S."/>
        </authorList>
    </citation>
    <scope>NUCLEOTIDE SEQUENCE [LARGE SCALE GENOMIC DNA]</scope>
    <source>
        <strain evidence="1 2">MTCC 11364</strain>
    </source>
</reference>
<comment type="caution">
    <text evidence="1">The sequence shown here is derived from an EMBL/GenBank/DDBJ whole genome shotgun (WGS) entry which is preliminary data.</text>
</comment>
<dbReference type="EMBL" id="ASYZ01000005">
    <property type="protein sequence ID" value="EPR87501.1"/>
    <property type="molecule type" value="Genomic_DNA"/>
</dbReference>
<organism evidence="1 2">
    <name type="scientific">Acinetobacter junii CIP 107470 = MTCC 11364</name>
    <dbReference type="NCBI Taxonomy" id="1217666"/>
    <lineage>
        <taxon>Bacteria</taxon>
        <taxon>Pseudomonadati</taxon>
        <taxon>Pseudomonadota</taxon>
        <taxon>Gammaproteobacteria</taxon>
        <taxon>Moraxellales</taxon>
        <taxon>Moraxellaceae</taxon>
        <taxon>Acinetobacter</taxon>
    </lineage>
</organism>
<evidence type="ECO:0000313" key="1">
    <source>
        <dbReference type="EMBL" id="EPR87501.1"/>
    </source>
</evidence>
<dbReference type="AlphaFoldDB" id="S7WWB2"/>
<name>S7WWB2_ACIJU</name>
<accession>S7WWB2</accession>
<dbReference type="PATRIC" id="fig|1330047.3.peg.50"/>